<comment type="caution">
    <text evidence="1">The sequence shown here is derived from an EMBL/GenBank/DDBJ whole genome shotgun (WGS) entry which is preliminary data.</text>
</comment>
<dbReference type="SUPFAM" id="SSF56214">
    <property type="entry name" value="4'-phosphopantetheinyl transferase"/>
    <property type="match status" value="1"/>
</dbReference>
<dbReference type="RefSeq" id="WP_311401216.1">
    <property type="nucleotide sequence ID" value="NZ_JAVRBG010000005.1"/>
</dbReference>
<name>A0ABU2KHR4_9FLAO</name>
<dbReference type="Proteomes" id="UP001182991">
    <property type="component" value="Unassembled WGS sequence"/>
</dbReference>
<dbReference type="Gene3D" id="3.90.470.20">
    <property type="entry name" value="4'-phosphopantetheinyl transferase domain"/>
    <property type="match status" value="1"/>
</dbReference>
<organism evidence="1 2">
    <name type="scientific">Mesonia ostreae</name>
    <dbReference type="NCBI Taxonomy" id="861110"/>
    <lineage>
        <taxon>Bacteria</taxon>
        <taxon>Pseudomonadati</taxon>
        <taxon>Bacteroidota</taxon>
        <taxon>Flavobacteriia</taxon>
        <taxon>Flavobacteriales</taxon>
        <taxon>Flavobacteriaceae</taxon>
        <taxon>Mesonia</taxon>
    </lineage>
</organism>
<evidence type="ECO:0000313" key="2">
    <source>
        <dbReference type="Proteomes" id="UP001182991"/>
    </source>
</evidence>
<dbReference type="EMBL" id="JAVRBG010000005">
    <property type="protein sequence ID" value="MDT0294262.1"/>
    <property type="molecule type" value="Genomic_DNA"/>
</dbReference>
<accession>A0ABU2KHR4</accession>
<dbReference type="InterPro" id="IPR037143">
    <property type="entry name" value="4-PPantetheinyl_Trfase_dom_sf"/>
</dbReference>
<reference evidence="2" key="1">
    <citation type="submission" date="2023-07" db="EMBL/GenBank/DDBJ databases">
        <title>Isolating and identifying novel microbial strains from the Mariana Trench.</title>
        <authorList>
            <person name="Fu H."/>
        </authorList>
    </citation>
    <scope>NUCLEOTIDE SEQUENCE [LARGE SCALE GENOMIC DNA]</scope>
    <source>
        <strain evidence="2">T-y2</strain>
    </source>
</reference>
<evidence type="ECO:0000313" key="1">
    <source>
        <dbReference type="EMBL" id="MDT0294262.1"/>
    </source>
</evidence>
<proteinExistence type="predicted"/>
<keyword evidence="2" id="KW-1185">Reference proteome</keyword>
<evidence type="ECO:0008006" key="3">
    <source>
        <dbReference type="Google" id="ProtNLM"/>
    </source>
</evidence>
<sequence length="112" mass="12639">MECSVLGIAAKNIKGIVSLGAAQFYTFSTFSDNCIYTWCTSEKHKQVIHRKIVCKHVKEALLKSISEKEQIPWKDLSIVKDQNQIPQLYLLKKPLGISFSISHHGDKAAFAF</sequence>
<gene>
    <name evidence="1" type="ORF">RLT85_06410</name>
</gene>
<protein>
    <recommendedName>
        <fullName evidence="3">4'-phosphopantetheinyl transferase domain-containing protein</fullName>
    </recommendedName>
</protein>